<evidence type="ECO:0000313" key="1">
    <source>
        <dbReference type="EMBL" id="DAD48819.1"/>
    </source>
</evidence>
<gene>
    <name evidence="1" type="ORF">HUJ06_018756</name>
</gene>
<proteinExistence type="predicted"/>
<keyword evidence="2" id="KW-1185">Reference proteome</keyword>
<organism evidence="1 2">
    <name type="scientific">Nelumbo nucifera</name>
    <name type="common">Sacred lotus</name>
    <dbReference type="NCBI Taxonomy" id="4432"/>
    <lineage>
        <taxon>Eukaryota</taxon>
        <taxon>Viridiplantae</taxon>
        <taxon>Streptophyta</taxon>
        <taxon>Embryophyta</taxon>
        <taxon>Tracheophyta</taxon>
        <taxon>Spermatophyta</taxon>
        <taxon>Magnoliopsida</taxon>
        <taxon>Proteales</taxon>
        <taxon>Nelumbonaceae</taxon>
        <taxon>Nelumbo</taxon>
    </lineage>
</organism>
<comment type="caution">
    <text evidence="1">The sequence shown here is derived from an EMBL/GenBank/DDBJ whole genome shotgun (WGS) entry which is preliminary data.</text>
</comment>
<reference evidence="1 2" key="1">
    <citation type="journal article" date="2020" name="Mol. Biol. Evol.">
        <title>Distinct Expression and Methylation Patterns for Genes with Different Fates following a Single Whole-Genome Duplication in Flowering Plants.</title>
        <authorList>
            <person name="Shi T."/>
            <person name="Rahmani R.S."/>
            <person name="Gugger P.F."/>
            <person name="Wang M."/>
            <person name="Li H."/>
            <person name="Zhang Y."/>
            <person name="Li Z."/>
            <person name="Wang Q."/>
            <person name="Van de Peer Y."/>
            <person name="Marchal K."/>
            <person name="Chen J."/>
        </authorList>
    </citation>
    <scope>NUCLEOTIDE SEQUENCE [LARGE SCALE GENOMIC DNA]</scope>
    <source>
        <tissue evidence="1">Leaf</tissue>
    </source>
</reference>
<protein>
    <submittedName>
        <fullName evidence="1">Uncharacterized protein</fullName>
    </submittedName>
</protein>
<accession>A0A823A0G9</accession>
<name>A0A823A0G9_NELNU</name>
<dbReference type="AlphaFoldDB" id="A0A823A0G9"/>
<sequence length="64" mass="7309">MSNNEQLYSSFLMELEEVRCSASEMACHLSLCVESSKRLLLHYDSLIFTLKCRRGHVPDSLLAC</sequence>
<dbReference type="Proteomes" id="UP000607653">
    <property type="component" value="Unassembled WGS sequence"/>
</dbReference>
<evidence type="ECO:0000313" key="2">
    <source>
        <dbReference type="Proteomes" id="UP000607653"/>
    </source>
</evidence>
<dbReference type="EMBL" id="DUZY01000008">
    <property type="protein sequence ID" value="DAD48819.1"/>
    <property type="molecule type" value="Genomic_DNA"/>
</dbReference>